<dbReference type="Pfam" id="PF02518">
    <property type="entry name" value="HATPase_c"/>
    <property type="match status" value="1"/>
</dbReference>
<keyword evidence="7" id="KW-0902">Two-component regulatory system</keyword>
<gene>
    <name evidence="9" type="ORF">H8S23_03835</name>
</gene>
<dbReference type="EMBL" id="JACONZ010000001">
    <property type="protein sequence ID" value="MBC5580629.1"/>
    <property type="molecule type" value="Genomic_DNA"/>
</dbReference>
<evidence type="ECO:0000313" key="9">
    <source>
        <dbReference type="EMBL" id="MBC5580629.1"/>
    </source>
</evidence>
<comment type="catalytic activity">
    <reaction evidence="1">
        <text>ATP + protein L-histidine = ADP + protein N-phospho-L-histidine.</text>
        <dbReference type="EC" id="2.7.13.3"/>
    </reaction>
</comment>
<accession>A0A923KXI5</accession>
<comment type="caution">
    <text evidence="9">The sequence shown here is derived from an EMBL/GenBank/DDBJ whole genome shotgun (WGS) entry which is preliminary data.</text>
</comment>
<evidence type="ECO:0000256" key="2">
    <source>
        <dbReference type="ARBA" id="ARBA00012438"/>
    </source>
</evidence>
<evidence type="ECO:0000256" key="4">
    <source>
        <dbReference type="ARBA" id="ARBA00022741"/>
    </source>
</evidence>
<evidence type="ECO:0000256" key="6">
    <source>
        <dbReference type="ARBA" id="ARBA00022840"/>
    </source>
</evidence>
<dbReference type="SUPFAM" id="SSF55874">
    <property type="entry name" value="ATPase domain of HSP90 chaperone/DNA topoisomerase II/histidine kinase"/>
    <property type="match status" value="1"/>
</dbReference>
<keyword evidence="10" id="KW-1185">Reference proteome</keyword>
<dbReference type="PANTHER" id="PTHR44936:SF10">
    <property type="entry name" value="SENSOR PROTEIN RSTB"/>
    <property type="match status" value="1"/>
</dbReference>
<evidence type="ECO:0000256" key="1">
    <source>
        <dbReference type="ARBA" id="ARBA00000085"/>
    </source>
</evidence>
<evidence type="ECO:0000256" key="5">
    <source>
        <dbReference type="ARBA" id="ARBA00022777"/>
    </source>
</evidence>
<name>A0A923KXI5_9FIRM</name>
<dbReference type="EC" id="2.7.13.3" evidence="2"/>
<evidence type="ECO:0000256" key="3">
    <source>
        <dbReference type="ARBA" id="ARBA00022679"/>
    </source>
</evidence>
<dbReference type="InterPro" id="IPR005467">
    <property type="entry name" value="His_kinase_dom"/>
</dbReference>
<protein>
    <recommendedName>
        <fullName evidence="2">histidine kinase</fullName>
        <ecNumber evidence="2">2.7.13.3</ecNumber>
    </recommendedName>
</protein>
<dbReference type="PANTHER" id="PTHR44936">
    <property type="entry name" value="SENSOR PROTEIN CREC"/>
    <property type="match status" value="1"/>
</dbReference>
<dbReference type="SMART" id="SM00387">
    <property type="entry name" value="HATPase_c"/>
    <property type="match status" value="1"/>
</dbReference>
<dbReference type="InterPro" id="IPR036890">
    <property type="entry name" value="HATPase_C_sf"/>
</dbReference>
<dbReference type="PRINTS" id="PR00344">
    <property type="entry name" value="BCTRLSENSOR"/>
</dbReference>
<sequence>MSYPPKSKGPAARSAFACPPLIFSPRLQLLWADPAAQALAPGLCGQGGALKLLRAHPGAWELLRAGRGVSLLLPGPGDGALELALLPGPEGNYHGFLCAPCCAALPRGFPARLRGPLTEAFALLPLLARQLDAAADPAPLLELERCCYRLLHSVCLLSGLSLLSGGQLPGRAADLSSVARGLCEAARGALLPGLPAIRWTGPQTQLPVSCGAELLSLAVGALLDNALRFSQDGGEIAVSVSALPGRALLRIRDQGTGIRPDVLPHICEPFFSAGPGGDGGAGTGLGLAFVQSLAARLGGVLSVESVFGEGSCFALSLPLAKDAADTHLRTGADYLLDRYSAFYVQLCDFCRLPDLV</sequence>
<keyword evidence="5 9" id="KW-0418">Kinase</keyword>
<dbReference type="Gene3D" id="3.30.565.10">
    <property type="entry name" value="Histidine kinase-like ATPase, C-terminal domain"/>
    <property type="match status" value="1"/>
</dbReference>
<dbReference type="GO" id="GO:0000155">
    <property type="term" value="F:phosphorelay sensor kinase activity"/>
    <property type="evidence" value="ECO:0007669"/>
    <property type="project" value="TreeGrafter"/>
</dbReference>
<feature type="domain" description="Histidine kinase" evidence="8">
    <location>
        <begin position="215"/>
        <end position="321"/>
    </location>
</feature>
<keyword evidence="4" id="KW-0547">Nucleotide-binding</keyword>
<dbReference type="GO" id="GO:0005886">
    <property type="term" value="C:plasma membrane"/>
    <property type="evidence" value="ECO:0007669"/>
    <property type="project" value="TreeGrafter"/>
</dbReference>
<dbReference type="InterPro" id="IPR050980">
    <property type="entry name" value="2C_sensor_his_kinase"/>
</dbReference>
<reference evidence="9" key="1">
    <citation type="submission" date="2020-08" db="EMBL/GenBank/DDBJ databases">
        <title>Genome public.</title>
        <authorList>
            <person name="Liu C."/>
            <person name="Sun Q."/>
        </authorList>
    </citation>
    <scope>NUCLEOTIDE SEQUENCE</scope>
    <source>
        <strain evidence="9">BX8</strain>
    </source>
</reference>
<dbReference type="GO" id="GO:0005524">
    <property type="term" value="F:ATP binding"/>
    <property type="evidence" value="ECO:0007669"/>
    <property type="project" value="UniProtKB-KW"/>
</dbReference>
<keyword evidence="3" id="KW-0808">Transferase</keyword>
<dbReference type="RefSeq" id="WP_186886968.1">
    <property type="nucleotide sequence ID" value="NZ_JACONZ010000001.1"/>
</dbReference>
<dbReference type="InterPro" id="IPR003594">
    <property type="entry name" value="HATPase_dom"/>
</dbReference>
<organism evidence="9 10">
    <name type="scientific">Anaerofilum hominis</name>
    <dbReference type="NCBI Taxonomy" id="2763016"/>
    <lineage>
        <taxon>Bacteria</taxon>
        <taxon>Bacillati</taxon>
        <taxon>Bacillota</taxon>
        <taxon>Clostridia</taxon>
        <taxon>Eubacteriales</taxon>
        <taxon>Oscillospiraceae</taxon>
        <taxon>Anaerofilum</taxon>
    </lineage>
</organism>
<dbReference type="AlphaFoldDB" id="A0A923KXI5"/>
<evidence type="ECO:0000256" key="7">
    <source>
        <dbReference type="ARBA" id="ARBA00023012"/>
    </source>
</evidence>
<dbReference type="PROSITE" id="PS50109">
    <property type="entry name" value="HIS_KIN"/>
    <property type="match status" value="1"/>
</dbReference>
<dbReference type="Proteomes" id="UP000659630">
    <property type="component" value="Unassembled WGS sequence"/>
</dbReference>
<evidence type="ECO:0000259" key="8">
    <source>
        <dbReference type="PROSITE" id="PS50109"/>
    </source>
</evidence>
<keyword evidence="6" id="KW-0067">ATP-binding</keyword>
<dbReference type="InterPro" id="IPR004358">
    <property type="entry name" value="Sig_transdc_His_kin-like_C"/>
</dbReference>
<proteinExistence type="predicted"/>
<evidence type="ECO:0000313" key="10">
    <source>
        <dbReference type="Proteomes" id="UP000659630"/>
    </source>
</evidence>